<dbReference type="InterPro" id="IPR051200">
    <property type="entry name" value="Host-pathogen_enzymatic-act"/>
</dbReference>
<feature type="chain" id="PRO_5041716794" description="PQQ-dependent catabolism-associated beta-propeller protein" evidence="2">
    <location>
        <begin position="24"/>
        <end position="349"/>
    </location>
</feature>
<evidence type="ECO:0000313" key="4">
    <source>
        <dbReference type="Proteomes" id="UP000597886"/>
    </source>
</evidence>
<organism evidence="3 4">
    <name type="scientific">Ruegeria atlantica</name>
    <dbReference type="NCBI Taxonomy" id="81569"/>
    <lineage>
        <taxon>Bacteria</taxon>
        <taxon>Pseudomonadati</taxon>
        <taxon>Pseudomonadota</taxon>
        <taxon>Alphaproteobacteria</taxon>
        <taxon>Rhodobacterales</taxon>
        <taxon>Roseobacteraceae</taxon>
        <taxon>Ruegeria</taxon>
    </lineage>
</organism>
<feature type="compositionally biased region" description="Basic and acidic residues" evidence="1">
    <location>
        <begin position="86"/>
        <end position="99"/>
    </location>
</feature>
<sequence>MTLFNLAAGLSVAALTAPSLTLAATVFIPEGSADSVLVIDSETGKTVERLPRLVAVHGLAGAPGFKYLVAGSYAETEATTPPKPEGMSKDEHAAHHAKRDVTALPKDKGRSLLTILDAETREVVRQIEVPGAVHHTAVSPDGRFAVATHPGGDGISIVDLDKLSFLGFVATGPMPNYAVFAPDGDRVYVTNTGNGTLSEVDVVKGFVVRNMPVGEGPEHLVLNATGSAAFVADSDGGKAFRVDLASGSVTETYDIGGELHGIGLSDREGVLFVAAKGTDRLLSIDLATGKQRSTNLSPAPYHLTTIPNSGKVMVSSRTEPKVWIVDQVSLTAITEMPILGEGHQMVVLP</sequence>
<comment type="caution">
    <text evidence="3">The sequence shown here is derived from an EMBL/GenBank/DDBJ whole genome shotgun (WGS) entry which is preliminary data.</text>
</comment>
<name>A0AA90Z046_9RHOB</name>
<dbReference type="PANTHER" id="PTHR47197:SF3">
    <property type="entry name" value="DIHYDRO-HEME D1 DEHYDROGENASE"/>
    <property type="match status" value="1"/>
</dbReference>
<keyword evidence="2" id="KW-0732">Signal</keyword>
<evidence type="ECO:0008006" key="5">
    <source>
        <dbReference type="Google" id="ProtNLM"/>
    </source>
</evidence>
<accession>A0AA90Z046</accession>
<dbReference type="Gene3D" id="2.130.10.10">
    <property type="entry name" value="YVTN repeat-like/Quinoprotein amine dehydrogenase"/>
    <property type="match status" value="1"/>
</dbReference>
<proteinExistence type="predicted"/>
<protein>
    <recommendedName>
        <fullName evidence="5">PQQ-dependent catabolism-associated beta-propeller protein</fullName>
    </recommendedName>
</protein>
<dbReference type="Proteomes" id="UP000597886">
    <property type="component" value="Unassembled WGS sequence"/>
</dbReference>
<evidence type="ECO:0000256" key="1">
    <source>
        <dbReference type="SAM" id="MobiDB-lite"/>
    </source>
</evidence>
<reference evidence="3" key="1">
    <citation type="submission" date="2019-12" db="EMBL/GenBank/DDBJ databases">
        <title>Ruegeria JWLKs population differentiation of coral mucus and skeleton niches.</title>
        <authorList>
            <person name="Luo D."/>
        </authorList>
    </citation>
    <scope>NUCLEOTIDE SEQUENCE</scope>
    <source>
        <strain evidence="3">HKCCD6181</strain>
    </source>
</reference>
<dbReference type="EMBL" id="WVRA01000010">
    <property type="protein sequence ID" value="NOE20433.1"/>
    <property type="molecule type" value="Genomic_DNA"/>
</dbReference>
<dbReference type="InterPro" id="IPR011964">
    <property type="entry name" value="YVTN_b-propeller_repeat"/>
</dbReference>
<feature type="region of interest" description="Disordered" evidence="1">
    <location>
        <begin position="77"/>
        <end position="99"/>
    </location>
</feature>
<dbReference type="PANTHER" id="PTHR47197">
    <property type="entry name" value="PROTEIN NIRF"/>
    <property type="match status" value="1"/>
</dbReference>
<dbReference type="InterPro" id="IPR015943">
    <property type="entry name" value="WD40/YVTN_repeat-like_dom_sf"/>
</dbReference>
<dbReference type="RefSeq" id="WP_170417931.1">
    <property type="nucleotide sequence ID" value="NZ_WVRA01000010.1"/>
</dbReference>
<dbReference type="NCBIfam" id="TIGR02276">
    <property type="entry name" value="beta_rpt_yvtn"/>
    <property type="match status" value="1"/>
</dbReference>
<dbReference type="AlphaFoldDB" id="A0AA90Z046"/>
<evidence type="ECO:0000313" key="3">
    <source>
        <dbReference type="EMBL" id="NOE20433.1"/>
    </source>
</evidence>
<gene>
    <name evidence="3" type="ORF">GS634_20090</name>
</gene>
<dbReference type="InterPro" id="IPR011048">
    <property type="entry name" value="Haem_d1_sf"/>
</dbReference>
<evidence type="ECO:0000256" key="2">
    <source>
        <dbReference type="SAM" id="SignalP"/>
    </source>
</evidence>
<feature type="signal peptide" evidence="2">
    <location>
        <begin position="1"/>
        <end position="23"/>
    </location>
</feature>
<dbReference type="SUPFAM" id="SSF51004">
    <property type="entry name" value="C-terminal (heme d1) domain of cytochrome cd1-nitrite reductase"/>
    <property type="match status" value="1"/>
</dbReference>